<dbReference type="EMBL" id="HBFW01009758">
    <property type="protein sequence ID" value="CAD8935274.1"/>
    <property type="molecule type" value="Transcribed_RNA"/>
</dbReference>
<accession>A0A7S1D4B8</accession>
<reference evidence="1" key="1">
    <citation type="submission" date="2021-01" db="EMBL/GenBank/DDBJ databases">
        <authorList>
            <person name="Corre E."/>
            <person name="Pelletier E."/>
            <person name="Niang G."/>
            <person name="Scheremetjew M."/>
            <person name="Finn R."/>
            <person name="Kale V."/>
            <person name="Holt S."/>
            <person name="Cochrane G."/>
            <person name="Meng A."/>
            <person name="Brown T."/>
            <person name="Cohen L."/>
        </authorList>
    </citation>
    <scope>NUCLEOTIDE SEQUENCE</scope>
    <source>
        <strain evidence="1">ECT3854</strain>
    </source>
</reference>
<organism evidence="1">
    <name type="scientific">Cyclophora tenuis</name>
    <name type="common">Marine diatom</name>
    <dbReference type="NCBI Taxonomy" id="216820"/>
    <lineage>
        <taxon>Eukaryota</taxon>
        <taxon>Sar</taxon>
        <taxon>Stramenopiles</taxon>
        <taxon>Ochrophyta</taxon>
        <taxon>Bacillariophyta</taxon>
        <taxon>Fragilariophyceae</taxon>
        <taxon>Fragilariophycidae</taxon>
        <taxon>Cyclophorales</taxon>
        <taxon>Cyclophoraceae</taxon>
        <taxon>Cyclophora</taxon>
    </lineage>
</organism>
<protein>
    <submittedName>
        <fullName evidence="1">Uncharacterized protein</fullName>
    </submittedName>
</protein>
<sequence>MSGLGPPVTSTSTQDENTLLDQVMMEASSGPSSPYLLPDLETDRKKKEDINVAKQTLNVIGNLLHDADKILSDLEKHNLLGEAIIRRCQELADVVGNLVQDLEEKSVEDRKALAQACIEDVHGSTETEQSQELASLTENDILHAMNGAQGLLRDVESTLRSIERQEADEIADVAMTVARIFLLSLKSMYSSITSQKLVAAATKDRGIDFSGRFEILDGEKDSEKSLQSTMADMKTYYEIGQEMNQEVNGKDRIRVLWPPLGPAVMSACNWGKEEATKKPLLAVALGLTIWPAAVVTALVGTPVVLADAAIQGIYNSMSGGPVVKVIERGAAQTYHAARLTYLCSGLVARQSLRIASRQIERNGGVGQVAQNVAGIALDRALHPVETVQMTWNGFITGAGAVRDAAHFVQVVAEREMDKKEKASIL</sequence>
<dbReference type="AlphaFoldDB" id="A0A7S1D4B8"/>
<name>A0A7S1D4B8_CYCTE</name>
<gene>
    <name evidence="1" type="ORF">CTEN0397_LOCUS6308</name>
</gene>
<proteinExistence type="predicted"/>
<evidence type="ECO:0000313" key="1">
    <source>
        <dbReference type="EMBL" id="CAD8935274.1"/>
    </source>
</evidence>